<keyword evidence="2" id="KW-1185">Reference proteome</keyword>
<dbReference type="Proteomes" id="UP000278807">
    <property type="component" value="Unassembled WGS sequence"/>
</dbReference>
<dbReference type="AlphaFoldDB" id="A0A0R3TI01"/>
<dbReference type="WBParaSite" id="HNAJ_0000669201-mRNA-1">
    <property type="protein sequence ID" value="HNAJ_0000669201-mRNA-1"/>
    <property type="gene ID" value="HNAJ_0000669201"/>
</dbReference>
<reference evidence="3" key="1">
    <citation type="submission" date="2017-02" db="UniProtKB">
        <authorList>
            <consortium name="WormBaseParasite"/>
        </authorList>
    </citation>
    <scope>IDENTIFICATION</scope>
</reference>
<dbReference type="EMBL" id="UZAE01007976">
    <property type="protein sequence ID" value="VDO02548.1"/>
    <property type="molecule type" value="Genomic_DNA"/>
</dbReference>
<proteinExistence type="predicted"/>
<protein>
    <submittedName>
        <fullName evidence="3">IMS_C domain-containing protein</fullName>
    </submittedName>
</protein>
<reference evidence="1 2" key="2">
    <citation type="submission" date="2018-11" db="EMBL/GenBank/DDBJ databases">
        <authorList>
            <consortium name="Pathogen Informatics"/>
        </authorList>
    </citation>
    <scope>NUCLEOTIDE SEQUENCE [LARGE SCALE GENOMIC DNA]</scope>
</reference>
<sequence>MEGTSVKPGKTKRGPQERTAMLHLAHLSEMTDSVKPCMERVKFFGTSLLGILDEAALDWRVSLVNGESAVKVTRECAD</sequence>
<evidence type="ECO:0000313" key="1">
    <source>
        <dbReference type="EMBL" id="VDO02548.1"/>
    </source>
</evidence>
<gene>
    <name evidence="1" type="ORF">HNAJ_LOCUS6688</name>
</gene>
<name>A0A0R3TI01_RODNA</name>
<organism evidence="3">
    <name type="scientific">Rodentolepis nana</name>
    <name type="common">Dwarf tapeworm</name>
    <name type="synonym">Hymenolepis nana</name>
    <dbReference type="NCBI Taxonomy" id="102285"/>
    <lineage>
        <taxon>Eukaryota</taxon>
        <taxon>Metazoa</taxon>
        <taxon>Spiralia</taxon>
        <taxon>Lophotrochozoa</taxon>
        <taxon>Platyhelminthes</taxon>
        <taxon>Cestoda</taxon>
        <taxon>Eucestoda</taxon>
        <taxon>Cyclophyllidea</taxon>
        <taxon>Hymenolepididae</taxon>
        <taxon>Rodentolepis</taxon>
    </lineage>
</organism>
<accession>A0A0R3TI01</accession>
<evidence type="ECO:0000313" key="2">
    <source>
        <dbReference type="Proteomes" id="UP000278807"/>
    </source>
</evidence>
<evidence type="ECO:0000313" key="3">
    <source>
        <dbReference type="WBParaSite" id="HNAJ_0000669201-mRNA-1"/>
    </source>
</evidence>